<proteinExistence type="predicted"/>
<organism evidence="1 2">
    <name type="scientific">Araneus ventricosus</name>
    <name type="common">Orbweaver spider</name>
    <name type="synonym">Epeira ventricosa</name>
    <dbReference type="NCBI Taxonomy" id="182803"/>
    <lineage>
        <taxon>Eukaryota</taxon>
        <taxon>Metazoa</taxon>
        <taxon>Ecdysozoa</taxon>
        <taxon>Arthropoda</taxon>
        <taxon>Chelicerata</taxon>
        <taxon>Arachnida</taxon>
        <taxon>Araneae</taxon>
        <taxon>Araneomorphae</taxon>
        <taxon>Entelegynae</taxon>
        <taxon>Araneoidea</taxon>
        <taxon>Araneidae</taxon>
        <taxon>Araneus</taxon>
    </lineage>
</organism>
<keyword evidence="2" id="KW-1185">Reference proteome</keyword>
<feature type="non-terminal residue" evidence="1">
    <location>
        <position position="65"/>
    </location>
</feature>
<sequence length="65" mass="7937">MKSRFPSEVKRHSIDEWPKLKTPELLSEKLEQYENEQNIMKRKTSFHDHKDKYYSFEEKNSAYVG</sequence>
<dbReference type="OrthoDB" id="6470068at2759"/>
<comment type="caution">
    <text evidence="1">The sequence shown here is derived from an EMBL/GenBank/DDBJ whole genome shotgun (WGS) entry which is preliminary data.</text>
</comment>
<dbReference type="Proteomes" id="UP000499080">
    <property type="component" value="Unassembled WGS sequence"/>
</dbReference>
<evidence type="ECO:0000313" key="1">
    <source>
        <dbReference type="EMBL" id="GBM14305.1"/>
    </source>
</evidence>
<dbReference type="EMBL" id="BGPR01242413">
    <property type="protein sequence ID" value="GBM14305.1"/>
    <property type="molecule type" value="Genomic_DNA"/>
</dbReference>
<dbReference type="AlphaFoldDB" id="A0A4Y2DFH5"/>
<reference evidence="1 2" key="1">
    <citation type="journal article" date="2019" name="Sci. Rep.">
        <title>Orb-weaving spider Araneus ventricosus genome elucidates the spidroin gene catalogue.</title>
        <authorList>
            <person name="Kono N."/>
            <person name="Nakamura H."/>
            <person name="Ohtoshi R."/>
            <person name="Moran D.A.P."/>
            <person name="Shinohara A."/>
            <person name="Yoshida Y."/>
            <person name="Fujiwara M."/>
            <person name="Mori M."/>
            <person name="Tomita M."/>
            <person name="Arakawa K."/>
        </authorList>
    </citation>
    <scope>NUCLEOTIDE SEQUENCE [LARGE SCALE GENOMIC DNA]</scope>
</reference>
<protein>
    <submittedName>
        <fullName evidence="1">Uncharacterized protein</fullName>
    </submittedName>
</protein>
<gene>
    <name evidence="1" type="ORF">AVEN_216031_1</name>
</gene>
<name>A0A4Y2DFH5_ARAVE</name>
<accession>A0A4Y2DFH5</accession>
<evidence type="ECO:0000313" key="2">
    <source>
        <dbReference type="Proteomes" id="UP000499080"/>
    </source>
</evidence>